<dbReference type="PROSITE" id="PS51186">
    <property type="entry name" value="GNAT"/>
    <property type="match status" value="1"/>
</dbReference>
<sequence>MEYLIRNCEITDLPKLIILLEKHAQFEKAEFSPEGKEEGLKKALFGKNPKLYCLVVAAKETVVGYTSYTFDFSTWDAAHFLYMDCLFLEEEARSFGIGEVLINKLKEIGTKNNCVNIQWQTPQFNERAIKFYNRIGAKGKDKVRFTLDLNL</sequence>
<dbReference type="RefSeq" id="WP_345141039.1">
    <property type="nucleotide sequence ID" value="NZ_BAABDU010000003.1"/>
</dbReference>
<evidence type="ECO:0000259" key="3">
    <source>
        <dbReference type="PROSITE" id="PS51186"/>
    </source>
</evidence>
<reference evidence="5" key="1">
    <citation type="journal article" date="2019" name="Int. J. Syst. Evol. Microbiol.">
        <title>The Global Catalogue of Microorganisms (GCM) 10K type strain sequencing project: providing services to taxonomists for standard genome sequencing and annotation.</title>
        <authorList>
            <consortium name="The Broad Institute Genomics Platform"/>
            <consortium name="The Broad Institute Genome Sequencing Center for Infectious Disease"/>
            <person name="Wu L."/>
            <person name="Ma J."/>
        </authorList>
    </citation>
    <scope>NUCLEOTIDE SEQUENCE [LARGE SCALE GENOMIC DNA]</scope>
    <source>
        <strain evidence="5">JCM 17337</strain>
    </source>
</reference>
<dbReference type="EMBL" id="BAABDU010000003">
    <property type="protein sequence ID" value="GAA3760653.1"/>
    <property type="molecule type" value="Genomic_DNA"/>
</dbReference>
<keyword evidence="1" id="KW-0808">Transferase</keyword>
<dbReference type="InterPro" id="IPR000182">
    <property type="entry name" value="GNAT_dom"/>
</dbReference>
<dbReference type="Pfam" id="PF00583">
    <property type="entry name" value="Acetyltransf_1"/>
    <property type="match status" value="1"/>
</dbReference>
<gene>
    <name evidence="4" type="ORF">GCM10022423_09660</name>
</gene>
<feature type="domain" description="N-acetyltransferase" evidence="3">
    <location>
        <begin position="3"/>
        <end position="151"/>
    </location>
</feature>
<keyword evidence="2" id="KW-0012">Acyltransferase</keyword>
<accession>A0ABP7GCB0</accession>
<dbReference type="PANTHER" id="PTHR10545">
    <property type="entry name" value="DIAMINE N-ACETYLTRANSFERASE"/>
    <property type="match status" value="1"/>
</dbReference>
<dbReference type="InterPro" id="IPR051016">
    <property type="entry name" value="Diverse_Substrate_AcTransf"/>
</dbReference>
<evidence type="ECO:0000256" key="2">
    <source>
        <dbReference type="ARBA" id="ARBA00023315"/>
    </source>
</evidence>
<proteinExistence type="predicted"/>
<dbReference type="SUPFAM" id="SSF55729">
    <property type="entry name" value="Acyl-CoA N-acyltransferases (Nat)"/>
    <property type="match status" value="1"/>
</dbReference>
<comment type="caution">
    <text evidence="4">The sequence shown here is derived from an EMBL/GenBank/DDBJ whole genome shotgun (WGS) entry which is preliminary data.</text>
</comment>
<keyword evidence="5" id="KW-1185">Reference proteome</keyword>
<evidence type="ECO:0000313" key="5">
    <source>
        <dbReference type="Proteomes" id="UP001500748"/>
    </source>
</evidence>
<dbReference type="Gene3D" id="3.40.630.30">
    <property type="match status" value="1"/>
</dbReference>
<dbReference type="Proteomes" id="UP001500748">
    <property type="component" value="Unassembled WGS sequence"/>
</dbReference>
<dbReference type="InterPro" id="IPR016181">
    <property type="entry name" value="Acyl_CoA_acyltransferase"/>
</dbReference>
<protein>
    <submittedName>
        <fullName evidence="4">GNAT family N-acetyltransferase</fullName>
    </submittedName>
</protein>
<evidence type="ECO:0000313" key="4">
    <source>
        <dbReference type="EMBL" id="GAA3760653.1"/>
    </source>
</evidence>
<organism evidence="4 5">
    <name type="scientific">Flavobacterium ginsengiterrae</name>
    <dbReference type="NCBI Taxonomy" id="871695"/>
    <lineage>
        <taxon>Bacteria</taxon>
        <taxon>Pseudomonadati</taxon>
        <taxon>Bacteroidota</taxon>
        <taxon>Flavobacteriia</taxon>
        <taxon>Flavobacteriales</taxon>
        <taxon>Flavobacteriaceae</taxon>
        <taxon>Flavobacterium</taxon>
    </lineage>
</organism>
<name>A0ABP7GCB0_9FLAO</name>
<dbReference type="CDD" id="cd04301">
    <property type="entry name" value="NAT_SF"/>
    <property type="match status" value="1"/>
</dbReference>
<evidence type="ECO:0000256" key="1">
    <source>
        <dbReference type="ARBA" id="ARBA00022679"/>
    </source>
</evidence>
<dbReference type="PANTHER" id="PTHR10545:SF29">
    <property type="entry name" value="GH14572P-RELATED"/>
    <property type="match status" value="1"/>
</dbReference>